<dbReference type="SUPFAM" id="SSF53850">
    <property type="entry name" value="Periplasmic binding protein-like II"/>
    <property type="match status" value="1"/>
</dbReference>
<dbReference type="PANTHER" id="PTHR30537">
    <property type="entry name" value="HTH-TYPE TRANSCRIPTIONAL REGULATOR"/>
    <property type="match status" value="1"/>
</dbReference>
<reference evidence="6 7" key="1">
    <citation type="submission" date="2024-07" db="EMBL/GenBank/DDBJ databases">
        <title>Luteimonas salilacus sp. nov., isolated from the shore soil of Salt Lake in Tibet of China.</title>
        <authorList>
            <person name="Zhang X."/>
            <person name="Li A."/>
        </authorList>
    </citation>
    <scope>NUCLEOTIDE SEQUENCE [LARGE SCALE GENOMIC DNA]</scope>
    <source>
        <strain evidence="6 7">B3-2-R+30</strain>
    </source>
</reference>
<evidence type="ECO:0000256" key="3">
    <source>
        <dbReference type="ARBA" id="ARBA00023125"/>
    </source>
</evidence>
<dbReference type="InterPro" id="IPR000847">
    <property type="entry name" value="LysR_HTH_N"/>
</dbReference>
<dbReference type="InterPro" id="IPR036390">
    <property type="entry name" value="WH_DNA-bd_sf"/>
</dbReference>
<protein>
    <submittedName>
        <fullName evidence="6">LysR family transcriptional regulator</fullName>
    </submittedName>
</protein>
<dbReference type="Pfam" id="PF03466">
    <property type="entry name" value="LysR_substrate"/>
    <property type="match status" value="1"/>
</dbReference>
<dbReference type="RefSeq" id="WP_370564308.1">
    <property type="nucleotide sequence ID" value="NZ_JBFWIB010000007.1"/>
</dbReference>
<name>A0ABV4HT41_9GAMM</name>
<sequence>MRHHRLSLEDLELVHAIGAHGSLTGAARALALDHSSAFRRLAAIEARLEGTLFRRSRRGYAPTESGELVIAGAGRILADSERLQRALEGRDTRVEGRIRITIPDTLTGIAAAMCAAFTRKHPGIRCDLIVGNRFFDLQQPDAEVALRASVSPPDGLSATRIGTIATAAYAPAGEAGASWDGPWIGFDDSLGHLSSAHWLRTHVADADIAMRVNSLPAALAACRAGIGRALLPRYLADPAPEVTRLSPPLPEIRTDLWFAIHADLRRIARIRLLRGFVRDWFPSRLDGG</sequence>
<evidence type="ECO:0000256" key="1">
    <source>
        <dbReference type="ARBA" id="ARBA00009437"/>
    </source>
</evidence>
<evidence type="ECO:0000256" key="2">
    <source>
        <dbReference type="ARBA" id="ARBA00023015"/>
    </source>
</evidence>
<evidence type="ECO:0000259" key="5">
    <source>
        <dbReference type="PROSITE" id="PS50931"/>
    </source>
</evidence>
<evidence type="ECO:0000313" key="7">
    <source>
        <dbReference type="Proteomes" id="UP001566331"/>
    </source>
</evidence>
<evidence type="ECO:0000313" key="6">
    <source>
        <dbReference type="EMBL" id="MEZ0475763.1"/>
    </source>
</evidence>
<feature type="domain" description="HTH lysR-type" evidence="5">
    <location>
        <begin position="6"/>
        <end position="63"/>
    </location>
</feature>
<dbReference type="PROSITE" id="PS50931">
    <property type="entry name" value="HTH_LYSR"/>
    <property type="match status" value="1"/>
</dbReference>
<evidence type="ECO:0000256" key="4">
    <source>
        <dbReference type="ARBA" id="ARBA00023163"/>
    </source>
</evidence>
<keyword evidence="3" id="KW-0238">DNA-binding</keyword>
<dbReference type="EMBL" id="JBFWIC010000021">
    <property type="protein sequence ID" value="MEZ0475763.1"/>
    <property type="molecule type" value="Genomic_DNA"/>
</dbReference>
<dbReference type="PANTHER" id="PTHR30537:SF3">
    <property type="entry name" value="TRANSCRIPTIONAL REGULATORY PROTEIN"/>
    <property type="match status" value="1"/>
</dbReference>
<keyword evidence="2" id="KW-0805">Transcription regulation</keyword>
<organism evidence="6 7">
    <name type="scientific">Luteimonas salinilitoris</name>
    <dbReference type="NCBI Taxonomy" id="3237697"/>
    <lineage>
        <taxon>Bacteria</taxon>
        <taxon>Pseudomonadati</taxon>
        <taxon>Pseudomonadota</taxon>
        <taxon>Gammaproteobacteria</taxon>
        <taxon>Lysobacterales</taxon>
        <taxon>Lysobacteraceae</taxon>
        <taxon>Luteimonas</taxon>
    </lineage>
</organism>
<dbReference type="InterPro" id="IPR058163">
    <property type="entry name" value="LysR-type_TF_proteobact-type"/>
</dbReference>
<comment type="similarity">
    <text evidence="1">Belongs to the LysR transcriptional regulatory family.</text>
</comment>
<accession>A0ABV4HT41</accession>
<proteinExistence type="inferred from homology"/>
<dbReference type="Proteomes" id="UP001566331">
    <property type="component" value="Unassembled WGS sequence"/>
</dbReference>
<dbReference type="InterPro" id="IPR036388">
    <property type="entry name" value="WH-like_DNA-bd_sf"/>
</dbReference>
<keyword evidence="7" id="KW-1185">Reference proteome</keyword>
<dbReference type="Pfam" id="PF00126">
    <property type="entry name" value="HTH_1"/>
    <property type="match status" value="1"/>
</dbReference>
<comment type="caution">
    <text evidence="6">The sequence shown here is derived from an EMBL/GenBank/DDBJ whole genome shotgun (WGS) entry which is preliminary data.</text>
</comment>
<dbReference type="Gene3D" id="3.40.190.290">
    <property type="match status" value="2"/>
</dbReference>
<dbReference type="InterPro" id="IPR005119">
    <property type="entry name" value="LysR_subst-bd"/>
</dbReference>
<keyword evidence="4" id="KW-0804">Transcription</keyword>
<dbReference type="Gene3D" id="1.10.10.10">
    <property type="entry name" value="Winged helix-like DNA-binding domain superfamily/Winged helix DNA-binding domain"/>
    <property type="match status" value="1"/>
</dbReference>
<dbReference type="SUPFAM" id="SSF46785">
    <property type="entry name" value="Winged helix' DNA-binding domain"/>
    <property type="match status" value="1"/>
</dbReference>
<gene>
    <name evidence="6" type="ORF">AB6713_14245</name>
</gene>